<keyword evidence="5 7" id="KW-1133">Transmembrane helix</keyword>
<comment type="similarity">
    <text evidence="2">Belongs to the major facilitator superfamily. Folate-biopterin transporter (TC 2.A.71) family.</text>
</comment>
<dbReference type="EMBL" id="JAKCXM010000421">
    <property type="protein sequence ID" value="KAJ0394287.1"/>
    <property type="molecule type" value="Genomic_DNA"/>
</dbReference>
<evidence type="ECO:0000256" key="4">
    <source>
        <dbReference type="ARBA" id="ARBA00022692"/>
    </source>
</evidence>
<sequence>MPTAQVSLVERVSYVSSTTKEKNGLEGYTGVGTPDLEDGALREGGAPSLLSRESFGLLAQYAAVGLVYGTLPNTIYPFLQSYLFMEGTAITSAFALLSIPWSLKVFIGMITDNFPIFGFRRRPYMIIGWSASAFCLFFMALKPLPDPYYKQPEFANFPPEEITDDMLDKDAPKSGGTYIILMMLASLGYLVADVAADAVVVEYAQREPISIRGRTQTAIYTTRTFFGIFAQCILGFGLNGPEYGGDFSRGMSVTTVYLILAIFCIPIIPLTWFFVHEEKYVRESFRSYVGTLWEALQSRAFYQIIAYSFFSGVFASISWTASSPVQRYWVKVSNLNYNLSGIFGSIVMVATLTAVGKFGLHWNWRWVIATTMILVIFVDAFVTMLATYDKVRSQWFWLGVPIVETVPSSISFIVSTYVVVELAGNGNEGACYGLLTTVMNLSGPFALTITKNIDASFDVWNFDIKKDTPHVRNQVAITIWISYIAKLLSLGFLFMLPPQKEETQELKRNGGKSKLLGGITVFYLIFALCWSIMTNILAIFPETECLKITGGCPPPPPEG</sequence>
<dbReference type="GO" id="GO:0016020">
    <property type="term" value="C:membrane"/>
    <property type="evidence" value="ECO:0007669"/>
    <property type="project" value="UniProtKB-SubCell"/>
</dbReference>
<evidence type="ECO:0000256" key="6">
    <source>
        <dbReference type="ARBA" id="ARBA00023136"/>
    </source>
</evidence>
<dbReference type="PANTHER" id="PTHR31585:SF5">
    <property type="entry name" value="RNA-BINDING S4 DOMAIN-CONTAINING PROTEIN"/>
    <property type="match status" value="1"/>
</dbReference>
<organism evidence="8 9">
    <name type="scientific">Pythium insidiosum</name>
    <name type="common">Pythiosis disease agent</name>
    <dbReference type="NCBI Taxonomy" id="114742"/>
    <lineage>
        <taxon>Eukaryota</taxon>
        <taxon>Sar</taxon>
        <taxon>Stramenopiles</taxon>
        <taxon>Oomycota</taxon>
        <taxon>Peronosporomycetes</taxon>
        <taxon>Pythiales</taxon>
        <taxon>Pythiaceae</taxon>
        <taxon>Pythium</taxon>
    </lineage>
</organism>
<evidence type="ECO:0008006" key="10">
    <source>
        <dbReference type="Google" id="ProtNLM"/>
    </source>
</evidence>
<keyword evidence="6 7" id="KW-0472">Membrane</keyword>
<dbReference type="Pfam" id="PF03092">
    <property type="entry name" value="BT1"/>
    <property type="match status" value="2"/>
</dbReference>
<name>A0AAD5Q3H2_PYTIN</name>
<evidence type="ECO:0000256" key="3">
    <source>
        <dbReference type="ARBA" id="ARBA00022448"/>
    </source>
</evidence>
<reference evidence="8" key="1">
    <citation type="submission" date="2021-12" db="EMBL/GenBank/DDBJ databases">
        <title>Prjna785345.</title>
        <authorList>
            <person name="Rujirawat T."/>
            <person name="Krajaejun T."/>
        </authorList>
    </citation>
    <scope>NUCLEOTIDE SEQUENCE</scope>
    <source>
        <strain evidence="8">Pi057C3</strain>
    </source>
</reference>
<comment type="subcellular location">
    <subcellularLocation>
        <location evidence="1">Membrane</location>
        <topology evidence="1">Multi-pass membrane protein</topology>
    </subcellularLocation>
</comment>
<feature type="transmembrane region" description="Helical" evidence="7">
    <location>
        <begin position="473"/>
        <end position="494"/>
    </location>
</feature>
<protein>
    <recommendedName>
        <fullName evidence="10">Folate-Biopterin Transporter (FBT) family</fullName>
    </recommendedName>
</protein>
<feature type="transmembrane region" description="Helical" evidence="7">
    <location>
        <begin position="367"/>
        <end position="388"/>
    </location>
</feature>
<comment type="caution">
    <text evidence="8">The sequence shown here is derived from an EMBL/GenBank/DDBJ whole genome shotgun (WGS) entry which is preliminary data.</text>
</comment>
<feature type="transmembrane region" description="Helical" evidence="7">
    <location>
        <begin position="82"/>
        <end position="103"/>
    </location>
</feature>
<dbReference type="InterPro" id="IPR036259">
    <property type="entry name" value="MFS_trans_sf"/>
</dbReference>
<evidence type="ECO:0000256" key="5">
    <source>
        <dbReference type="ARBA" id="ARBA00022989"/>
    </source>
</evidence>
<feature type="transmembrane region" description="Helical" evidence="7">
    <location>
        <begin position="176"/>
        <end position="196"/>
    </location>
</feature>
<evidence type="ECO:0000313" key="8">
    <source>
        <dbReference type="EMBL" id="KAJ0394287.1"/>
    </source>
</evidence>
<feature type="transmembrane region" description="Helical" evidence="7">
    <location>
        <begin position="217"/>
        <end position="236"/>
    </location>
</feature>
<keyword evidence="9" id="KW-1185">Reference proteome</keyword>
<evidence type="ECO:0000256" key="2">
    <source>
        <dbReference type="ARBA" id="ARBA00007015"/>
    </source>
</evidence>
<gene>
    <name evidence="8" type="ORF">P43SY_007387</name>
</gene>
<feature type="transmembrane region" description="Helical" evidence="7">
    <location>
        <begin position="124"/>
        <end position="141"/>
    </location>
</feature>
<accession>A0AAD5Q3H2</accession>
<evidence type="ECO:0000256" key="7">
    <source>
        <dbReference type="SAM" id="Phobius"/>
    </source>
</evidence>
<evidence type="ECO:0000313" key="9">
    <source>
        <dbReference type="Proteomes" id="UP001209570"/>
    </source>
</evidence>
<feature type="transmembrane region" description="Helical" evidence="7">
    <location>
        <begin position="515"/>
        <end position="540"/>
    </location>
</feature>
<dbReference type="PANTHER" id="PTHR31585">
    <property type="entry name" value="FOLATE-BIOPTERIN TRANSPORTER 1, CHLOROPLASTIC"/>
    <property type="match status" value="1"/>
</dbReference>
<proteinExistence type="inferred from homology"/>
<feature type="transmembrane region" description="Helical" evidence="7">
    <location>
        <begin position="55"/>
        <end position="76"/>
    </location>
</feature>
<dbReference type="Gene3D" id="1.20.1250.20">
    <property type="entry name" value="MFS general substrate transporter like domains"/>
    <property type="match status" value="1"/>
</dbReference>
<keyword evidence="4 7" id="KW-0812">Transmembrane</keyword>
<feature type="transmembrane region" description="Helical" evidence="7">
    <location>
        <begin position="394"/>
        <end position="420"/>
    </location>
</feature>
<dbReference type="Proteomes" id="UP001209570">
    <property type="component" value="Unassembled WGS sequence"/>
</dbReference>
<dbReference type="SUPFAM" id="SSF103473">
    <property type="entry name" value="MFS general substrate transporter"/>
    <property type="match status" value="1"/>
</dbReference>
<dbReference type="InterPro" id="IPR039309">
    <property type="entry name" value="BT1"/>
</dbReference>
<feature type="transmembrane region" description="Helical" evidence="7">
    <location>
        <begin position="341"/>
        <end position="360"/>
    </location>
</feature>
<evidence type="ECO:0000256" key="1">
    <source>
        <dbReference type="ARBA" id="ARBA00004141"/>
    </source>
</evidence>
<feature type="transmembrane region" description="Helical" evidence="7">
    <location>
        <begin position="256"/>
        <end position="275"/>
    </location>
</feature>
<keyword evidence="3" id="KW-0813">Transport</keyword>
<dbReference type="AlphaFoldDB" id="A0AAD5Q3H2"/>
<feature type="transmembrane region" description="Helical" evidence="7">
    <location>
        <begin position="300"/>
        <end position="321"/>
    </location>
</feature>